<sequence length="398" mass="43984">MLELHIWGPGFGLPSIDPQCLAAIAYMILTVPKEDWKIVPSSNPQLAPSQSLPALRTSSTLWSCGLPNIISHLRQLYPSSDLDSFLPPRDAALNTAFTSYITSRGQELLDLSLYVSHKNFSSVTRPVFSSLLGWPVCYYHPLSARNAARERVRHLGFSSSIDITKKAEDVMAPLGETPGERAAREAADPKPRNNALGELAVGIKLSAMMNDFLGPLEKQLGEHRSLLGGQTASVDCVMLGYLALMLVPEMPKAWAKEGLDRHPNLKAWTEEFIGRVFADLPMGEVERGDVAWLGGVVYRNFIDNLPVIGKKEKVKNEEDPMLDASRKRAEALQRKEWWKSVLFITGGVVGMITYIAWSGIIRIQTGGEEGGEEEEGEEGEAEGEEVEEIEVDDDEHDE</sequence>
<dbReference type="SUPFAM" id="SSF47616">
    <property type="entry name" value="GST C-terminal domain-like"/>
    <property type="match status" value="1"/>
</dbReference>
<dbReference type="InterPro" id="IPR036282">
    <property type="entry name" value="Glutathione-S-Trfase_C_sf"/>
</dbReference>
<dbReference type="EMBL" id="HF936139">
    <property type="protein sequence ID" value="CCX33600.1"/>
    <property type="molecule type" value="Genomic_DNA"/>
</dbReference>
<dbReference type="STRING" id="1076935.U4LUD3"/>
<evidence type="ECO:0000313" key="9">
    <source>
        <dbReference type="EMBL" id="CCX33600.1"/>
    </source>
</evidence>
<evidence type="ECO:0000256" key="5">
    <source>
        <dbReference type="ARBA" id="ARBA00023128"/>
    </source>
</evidence>
<dbReference type="AlphaFoldDB" id="U4LUD3"/>
<feature type="region of interest" description="Disordered" evidence="7">
    <location>
        <begin position="365"/>
        <end position="398"/>
    </location>
</feature>
<dbReference type="OMA" id="GYMVHVG"/>
<evidence type="ECO:0000259" key="8">
    <source>
        <dbReference type="Pfam" id="PF10568"/>
    </source>
</evidence>
<proteinExistence type="predicted"/>
<feature type="compositionally biased region" description="Acidic residues" evidence="7">
    <location>
        <begin position="369"/>
        <end position="398"/>
    </location>
</feature>
<evidence type="ECO:0000313" key="10">
    <source>
        <dbReference type="Proteomes" id="UP000018144"/>
    </source>
</evidence>
<evidence type="ECO:0000256" key="3">
    <source>
        <dbReference type="ARBA" id="ARBA00022787"/>
    </source>
</evidence>
<evidence type="ECO:0000256" key="7">
    <source>
        <dbReference type="SAM" id="MobiDB-lite"/>
    </source>
</evidence>
<dbReference type="InterPro" id="IPR050931">
    <property type="entry name" value="Mito_Protein_Transport_Metaxin"/>
</dbReference>
<keyword evidence="4" id="KW-0653">Protein transport</keyword>
<evidence type="ECO:0000256" key="2">
    <source>
        <dbReference type="ARBA" id="ARBA00022448"/>
    </source>
</evidence>
<protein>
    <submittedName>
        <fullName evidence="9">Similar to Metaxin-like protein C409.19c acc. no. Q9UUA5</fullName>
    </submittedName>
</protein>
<dbReference type="eggNOG" id="KOG3028">
    <property type="taxonomic scope" value="Eukaryota"/>
</dbReference>
<evidence type="ECO:0000256" key="6">
    <source>
        <dbReference type="ARBA" id="ARBA00023136"/>
    </source>
</evidence>
<comment type="subcellular location">
    <subcellularLocation>
        <location evidence="1">Mitochondrion outer membrane</location>
    </subcellularLocation>
</comment>
<dbReference type="InterPro" id="IPR019564">
    <property type="entry name" value="Sam37/metaxin_N"/>
</dbReference>
<dbReference type="PANTHER" id="PTHR12289:SF41">
    <property type="entry name" value="FAILED AXON CONNECTIONS-RELATED"/>
    <property type="match status" value="1"/>
</dbReference>
<dbReference type="GO" id="GO:0015031">
    <property type="term" value="P:protein transport"/>
    <property type="evidence" value="ECO:0007669"/>
    <property type="project" value="UniProtKB-KW"/>
</dbReference>
<keyword evidence="5" id="KW-0496">Mitochondrion</keyword>
<dbReference type="Proteomes" id="UP000018144">
    <property type="component" value="Unassembled WGS sequence"/>
</dbReference>
<keyword evidence="10" id="KW-1185">Reference proteome</keyword>
<keyword evidence="2" id="KW-0813">Transport</keyword>
<feature type="domain" description="Mitochondrial outer membrane transport complex Sam37/metaxin N-terminal" evidence="8">
    <location>
        <begin position="20"/>
        <end position="145"/>
    </location>
</feature>
<evidence type="ECO:0000256" key="1">
    <source>
        <dbReference type="ARBA" id="ARBA00004294"/>
    </source>
</evidence>
<reference evidence="9 10" key="1">
    <citation type="journal article" date="2013" name="PLoS Genet.">
        <title>The genome and development-dependent transcriptomes of Pyronema confluens: a window into fungal evolution.</title>
        <authorList>
            <person name="Traeger S."/>
            <person name="Altegoer F."/>
            <person name="Freitag M."/>
            <person name="Gabaldon T."/>
            <person name="Kempken F."/>
            <person name="Kumar A."/>
            <person name="Marcet-Houben M."/>
            <person name="Poggeler S."/>
            <person name="Stajich J.E."/>
            <person name="Nowrousian M."/>
        </authorList>
    </citation>
    <scope>NUCLEOTIDE SEQUENCE [LARGE SCALE GENOMIC DNA]</scope>
    <source>
        <strain evidence="10">CBS 100304</strain>
        <tissue evidence="9">Vegetative mycelium</tissue>
    </source>
</reference>
<evidence type="ECO:0000256" key="4">
    <source>
        <dbReference type="ARBA" id="ARBA00022927"/>
    </source>
</evidence>
<gene>
    <name evidence="9" type="ORF">PCON_01471</name>
</gene>
<accession>U4LUD3</accession>
<keyword evidence="6" id="KW-0472">Membrane</keyword>
<dbReference type="Pfam" id="PF10568">
    <property type="entry name" value="Tom37"/>
    <property type="match status" value="1"/>
</dbReference>
<organism evidence="9 10">
    <name type="scientific">Pyronema omphalodes (strain CBS 100304)</name>
    <name type="common">Pyronema confluens</name>
    <dbReference type="NCBI Taxonomy" id="1076935"/>
    <lineage>
        <taxon>Eukaryota</taxon>
        <taxon>Fungi</taxon>
        <taxon>Dikarya</taxon>
        <taxon>Ascomycota</taxon>
        <taxon>Pezizomycotina</taxon>
        <taxon>Pezizomycetes</taxon>
        <taxon>Pezizales</taxon>
        <taxon>Pyronemataceae</taxon>
        <taxon>Pyronema</taxon>
    </lineage>
</organism>
<dbReference type="OrthoDB" id="5835136at2759"/>
<dbReference type="CDD" id="cd03078">
    <property type="entry name" value="GST_N_Metaxin1_like"/>
    <property type="match status" value="1"/>
</dbReference>
<dbReference type="PANTHER" id="PTHR12289">
    <property type="entry name" value="METAXIN RELATED"/>
    <property type="match status" value="1"/>
</dbReference>
<dbReference type="GO" id="GO:0007005">
    <property type="term" value="P:mitochondrion organization"/>
    <property type="evidence" value="ECO:0007669"/>
    <property type="project" value="TreeGrafter"/>
</dbReference>
<dbReference type="GO" id="GO:0001401">
    <property type="term" value="C:SAM complex"/>
    <property type="evidence" value="ECO:0007669"/>
    <property type="project" value="InterPro"/>
</dbReference>
<keyword evidence="3" id="KW-1000">Mitochondrion outer membrane</keyword>
<name>U4LUD3_PYROM</name>